<name>A0A6G1E897_9ORYZ</name>
<feature type="region of interest" description="Disordered" evidence="1">
    <location>
        <begin position="62"/>
        <end position="82"/>
    </location>
</feature>
<sequence length="82" mass="9122">MGRHLRITFFYHGCHRNRWRSAWTHGGDQCTITFPAPNLVSVLLSEPSSHVPSFPACSPDAMANGGEDATLQAWGRSGRRQK</sequence>
<reference evidence="2 3" key="1">
    <citation type="submission" date="2019-11" db="EMBL/GenBank/DDBJ databases">
        <title>Whole genome sequence of Oryza granulata.</title>
        <authorList>
            <person name="Li W."/>
        </authorList>
    </citation>
    <scope>NUCLEOTIDE SEQUENCE [LARGE SCALE GENOMIC DNA]</scope>
    <source>
        <strain evidence="3">cv. Menghai</strain>
        <tissue evidence="2">Leaf</tissue>
    </source>
</reference>
<proteinExistence type="predicted"/>
<evidence type="ECO:0000313" key="2">
    <source>
        <dbReference type="EMBL" id="KAF0920796.1"/>
    </source>
</evidence>
<organism evidence="2 3">
    <name type="scientific">Oryza meyeriana var. granulata</name>
    <dbReference type="NCBI Taxonomy" id="110450"/>
    <lineage>
        <taxon>Eukaryota</taxon>
        <taxon>Viridiplantae</taxon>
        <taxon>Streptophyta</taxon>
        <taxon>Embryophyta</taxon>
        <taxon>Tracheophyta</taxon>
        <taxon>Spermatophyta</taxon>
        <taxon>Magnoliopsida</taxon>
        <taxon>Liliopsida</taxon>
        <taxon>Poales</taxon>
        <taxon>Poaceae</taxon>
        <taxon>BOP clade</taxon>
        <taxon>Oryzoideae</taxon>
        <taxon>Oryzeae</taxon>
        <taxon>Oryzinae</taxon>
        <taxon>Oryza</taxon>
        <taxon>Oryza meyeriana</taxon>
    </lineage>
</organism>
<dbReference type="AlphaFoldDB" id="A0A6G1E897"/>
<accession>A0A6G1E897</accession>
<evidence type="ECO:0000313" key="3">
    <source>
        <dbReference type="Proteomes" id="UP000479710"/>
    </source>
</evidence>
<evidence type="ECO:0000256" key="1">
    <source>
        <dbReference type="SAM" id="MobiDB-lite"/>
    </source>
</evidence>
<protein>
    <submittedName>
        <fullName evidence="2">Uncharacterized protein</fullName>
    </submittedName>
</protein>
<dbReference type="Proteomes" id="UP000479710">
    <property type="component" value="Unassembled WGS sequence"/>
</dbReference>
<gene>
    <name evidence="2" type="ORF">E2562_037213</name>
</gene>
<dbReference type="EMBL" id="SPHZ02000005">
    <property type="protein sequence ID" value="KAF0920796.1"/>
    <property type="molecule type" value="Genomic_DNA"/>
</dbReference>
<keyword evidence="3" id="KW-1185">Reference proteome</keyword>
<comment type="caution">
    <text evidence="2">The sequence shown here is derived from an EMBL/GenBank/DDBJ whole genome shotgun (WGS) entry which is preliminary data.</text>
</comment>